<evidence type="ECO:0000313" key="4">
    <source>
        <dbReference type="EMBL" id="AUB36079.1"/>
    </source>
</evidence>
<comment type="similarity">
    <text evidence="3">Belongs to the bacterial histone-like protein family.</text>
</comment>
<dbReference type="GO" id="GO:0005829">
    <property type="term" value="C:cytosol"/>
    <property type="evidence" value="ECO:0007669"/>
    <property type="project" value="TreeGrafter"/>
</dbReference>
<dbReference type="GO" id="GO:0030261">
    <property type="term" value="P:chromosome condensation"/>
    <property type="evidence" value="ECO:0007669"/>
    <property type="project" value="UniProtKB-KW"/>
</dbReference>
<dbReference type="InterPro" id="IPR020816">
    <property type="entry name" value="Histone-like_DNA-bd_CS"/>
</dbReference>
<dbReference type="GO" id="GO:0030527">
    <property type="term" value="F:structural constituent of chromatin"/>
    <property type="evidence" value="ECO:0007669"/>
    <property type="project" value="InterPro"/>
</dbReference>
<reference evidence="4 5" key="1">
    <citation type="submission" date="2017-11" db="EMBL/GenBank/DDBJ databases">
        <title>Complete genome of a free-living desiccation-tolerant cyanobacterium and its photosynthetic adaptation to extreme terrestrial habitat.</title>
        <authorList>
            <person name="Shang J."/>
        </authorList>
    </citation>
    <scope>NUCLEOTIDE SEQUENCE [LARGE SCALE GENOMIC DNA]</scope>
    <source>
        <strain evidence="4 5">CCNUN1</strain>
    </source>
</reference>
<evidence type="ECO:0000313" key="5">
    <source>
        <dbReference type="Proteomes" id="UP000232003"/>
    </source>
</evidence>
<evidence type="ECO:0000256" key="2">
    <source>
        <dbReference type="ARBA" id="ARBA00023125"/>
    </source>
</evidence>
<keyword evidence="2 4" id="KW-0238">DNA-binding</keyword>
<evidence type="ECO:0000256" key="3">
    <source>
        <dbReference type="RuleBase" id="RU003939"/>
    </source>
</evidence>
<dbReference type="InterPro" id="IPR000119">
    <property type="entry name" value="Hist_DNA-bd"/>
</dbReference>
<dbReference type="SMART" id="SM00411">
    <property type="entry name" value="BHL"/>
    <property type="match status" value="1"/>
</dbReference>
<evidence type="ECO:0000256" key="1">
    <source>
        <dbReference type="ARBA" id="ARBA00023067"/>
    </source>
</evidence>
<dbReference type="PROSITE" id="PS00045">
    <property type="entry name" value="HISTONE_LIKE"/>
    <property type="match status" value="1"/>
</dbReference>
<dbReference type="KEGG" id="nfl:COO91_01978"/>
<proteinExistence type="inferred from homology"/>
<accession>A0A2K8SKV8</accession>
<protein>
    <submittedName>
        <fullName evidence="4">HupB, DNA-binding protein HU-beta</fullName>
    </submittedName>
</protein>
<dbReference type="PRINTS" id="PR01727">
    <property type="entry name" value="DNABINDINGHU"/>
</dbReference>
<organism evidence="4 5">
    <name type="scientific">Nostoc flagelliforme CCNUN1</name>
    <dbReference type="NCBI Taxonomy" id="2038116"/>
    <lineage>
        <taxon>Bacteria</taxon>
        <taxon>Bacillati</taxon>
        <taxon>Cyanobacteriota</taxon>
        <taxon>Cyanophyceae</taxon>
        <taxon>Nostocales</taxon>
        <taxon>Nostocaceae</taxon>
        <taxon>Nostoc</taxon>
    </lineage>
</organism>
<dbReference type="Gene3D" id="4.10.520.10">
    <property type="entry name" value="IHF-like DNA-binding proteins"/>
    <property type="match status" value="1"/>
</dbReference>
<dbReference type="OrthoDB" id="9799835at2"/>
<dbReference type="AlphaFoldDB" id="A0A2K8SKV8"/>
<dbReference type="EMBL" id="CP024785">
    <property type="protein sequence ID" value="AUB36079.1"/>
    <property type="molecule type" value="Genomic_DNA"/>
</dbReference>
<dbReference type="RefSeq" id="WP_100898100.1">
    <property type="nucleotide sequence ID" value="NZ_CAWNNC010000001.1"/>
</dbReference>
<dbReference type="CDD" id="cd13831">
    <property type="entry name" value="HU"/>
    <property type="match status" value="1"/>
</dbReference>
<dbReference type="Pfam" id="PF00216">
    <property type="entry name" value="Bac_DNA_binding"/>
    <property type="match status" value="1"/>
</dbReference>
<name>A0A2K8SKV8_9NOSO</name>
<sequence>MNKGELVESIASKTSVTKKVADQVLTAAIESIIESVAKGDKVVLVGFGSFEKRSRKAREGRNPKTSEKMFIPATNVPGFAPGRLFRDTVAGEKAETAEEEAVAILLG</sequence>
<dbReference type="SUPFAM" id="SSF47729">
    <property type="entry name" value="IHF-like DNA-binding proteins"/>
    <property type="match status" value="1"/>
</dbReference>
<keyword evidence="5" id="KW-1185">Reference proteome</keyword>
<gene>
    <name evidence="4" type="ORF">COO91_01978</name>
</gene>
<dbReference type="PANTHER" id="PTHR33175:SF3">
    <property type="entry name" value="DNA-BINDING PROTEIN HU-BETA"/>
    <property type="match status" value="1"/>
</dbReference>
<dbReference type="PANTHER" id="PTHR33175">
    <property type="entry name" value="DNA-BINDING PROTEIN HU"/>
    <property type="match status" value="1"/>
</dbReference>
<dbReference type="GO" id="GO:0003677">
    <property type="term" value="F:DNA binding"/>
    <property type="evidence" value="ECO:0007669"/>
    <property type="project" value="UniProtKB-KW"/>
</dbReference>
<dbReference type="InterPro" id="IPR010992">
    <property type="entry name" value="IHF-like_DNA-bd_dom_sf"/>
</dbReference>
<dbReference type="Proteomes" id="UP000232003">
    <property type="component" value="Chromosome"/>
</dbReference>
<keyword evidence="1" id="KW-0226">DNA condensation</keyword>